<name>B4VVH8_9CYAN</name>
<dbReference type="HOGENOM" id="CLU_3287889_0_0_3"/>
<dbReference type="AlphaFoldDB" id="B4VVH8"/>
<gene>
    <name evidence="1" type="ORF">MC7420_5809</name>
</gene>
<organism evidence="1 2">
    <name type="scientific">Coleofasciculus chthonoplastes PCC 7420</name>
    <dbReference type="NCBI Taxonomy" id="118168"/>
    <lineage>
        <taxon>Bacteria</taxon>
        <taxon>Bacillati</taxon>
        <taxon>Cyanobacteriota</taxon>
        <taxon>Cyanophyceae</taxon>
        <taxon>Coleofasciculales</taxon>
        <taxon>Coleofasciculaceae</taxon>
        <taxon>Coleofasciculus</taxon>
    </lineage>
</organism>
<dbReference type="EMBL" id="DS989855">
    <property type="protein sequence ID" value="EDX73929.1"/>
    <property type="molecule type" value="Genomic_DNA"/>
</dbReference>
<proteinExistence type="predicted"/>
<keyword evidence="2" id="KW-1185">Reference proteome</keyword>
<sequence length="40" mass="4374">MFIPTHKRMIIRNHQSGCMGAEVLRCAGAAEEMGDKISIA</sequence>
<protein>
    <submittedName>
        <fullName evidence="1">Uncharacterized protein</fullName>
    </submittedName>
</protein>
<evidence type="ECO:0000313" key="1">
    <source>
        <dbReference type="EMBL" id="EDX73929.1"/>
    </source>
</evidence>
<reference evidence="1 2" key="1">
    <citation type="submission" date="2008-07" db="EMBL/GenBank/DDBJ databases">
        <authorList>
            <person name="Tandeau de Marsac N."/>
            <person name="Ferriera S."/>
            <person name="Johnson J."/>
            <person name="Kravitz S."/>
            <person name="Beeson K."/>
            <person name="Sutton G."/>
            <person name="Rogers Y.-H."/>
            <person name="Friedman R."/>
            <person name="Frazier M."/>
            <person name="Venter J.C."/>
        </authorList>
    </citation>
    <scope>NUCLEOTIDE SEQUENCE [LARGE SCALE GENOMIC DNA]</scope>
    <source>
        <strain evidence="1 2">PCC 7420</strain>
    </source>
</reference>
<evidence type="ECO:0000313" key="2">
    <source>
        <dbReference type="Proteomes" id="UP000003835"/>
    </source>
</evidence>
<accession>B4VVH8</accession>
<dbReference type="Proteomes" id="UP000003835">
    <property type="component" value="Unassembled WGS sequence"/>
</dbReference>